<dbReference type="eggNOG" id="KOG1743">
    <property type="taxonomic scope" value="Eukaryota"/>
</dbReference>
<dbReference type="OMA" id="MWLTDAQ"/>
<evidence type="ECO:0000256" key="5">
    <source>
        <dbReference type="ARBA" id="ARBA00023136"/>
    </source>
</evidence>
<evidence type="ECO:0000256" key="2">
    <source>
        <dbReference type="ARBA" id="ARBA00022692"/>
    </source>
</evidence>
<protein>
    <submittedName>
        <fullName evidence="8">Vesicle transporter GOT1B</fullName>
    </submittedName>
</protein>
<keyword evidence="5 7" id="KW-0472">Membrane</keyword>
<dbReference type="PANTHER" id="PTHR21493">
    <property type="entry name" value="CGI-141-RELATED/LIPASE CONTAINING PROTEIN"/>
    <property type="match status" value="1"/>
</dbReference>
<evidence type="ECO:0000256" key="1">
    <source>
        <dbReference type="ARBA" id="ARBA00004653"/>
    </source>
</evidence>
<gene>
    <name evidence="8" type="ORF">AMSG_01577</name>
</gene>
<evidence type="ECO:0000313" key="9">
    <source>
        <dbReference type="Proteomes" id="UP000054408"/>
    </source>
</evidence>
<proteinExistence type="inferred from homology"/>
<feature type="transmembrane region" description="Helical" evidence="7">
    <location>
        <begin position="36"/>
        <end position="59"/>
    </location>
</feature>
<dbReference type="RefSeq" id="XP_013761627.1">
    <property type="nucleotide sequence ID" value="XM_013906173.1"/>
</dbReference>
<name>A0A0L0DR18_THETB</name>
<dbReference type="PANTHER" id="PTHR21493:SF9">
    <property type="entry name" value="GOLGI TRANSPORT PROTEIN 1-RELATED"/>
    <property type="match status" value="1"/>
</dbReference>
<comment type="similarity">
    <text evidence="6">Belongs to the GOT1 family.</text>
</comment>
<feature type="transmembrane region" description="Helical" evidence="7">
    <location>
        <begin position="71"/>
        <end position="98"/>
    </location>
</feature>
<keyword evidence="4" id="KW-0333">Golgi apparatus</keyword>
<dbReference type="GeneID" id="25561323"/>
<sequence>MFGLSDWQTIGMGLTGFGVFFFVMGIIMFLDRGLLAIGNMLFLAGIPMLIGVSRTMRFFFQWGKAKGTGCFLAGIAILLYGYTLLGIIVELFGFVNLFGDFFPTVKTTLCSLPFVGRYFAMVLNAPPVLTFTNWLSSFSSRRIPTPRKGP</sequence>
<evidence type="ECO:0000313" key="8">
    <source>
        <dbReference type="EMBL" id="KNC54727.1"/>
    </source>
</evidence>
<evidence type="ECO:0000256" key="7">
    <source>
        <dbReference type="SAM" id="Phobius"/>
    </source>
</evidence>
<evidence type="ECO:0000256" key="4">
    <source>
        <dbReference type="ARBA" id="ARBA00023034"/>
    </source>
</evidence>
<evidence type="ECO:0000256" key="6">
    <source>
        <dbReference type="ARBA" id="ARBA00025799"/>
    </source>
</evidence>
<reference evidence="8 9" key="1">
    <citation type="submission" date="2010-05" db="EMBL/GenBank/DDBJ databases">
        <title>The Genome Sequence of Thecamonas trahens ATCC 50062.</title>
        <authorList>
            <consortium name="The Broad Institute Genome Sequencing Platform"/>
            <person name="Russ C."/>
            <person name="Cuomo C."/>
            <person name="Shea T."/>
            <person name="Young S.K."/>
            <person name="Zeng Q."/>
            <person name="Koehrsen M."/>
            <person name="Haas B."/>
            <person name="Borodovsky M."/>
            <person name="Guigo R."/>
            <person name="Alvarado L."/>
            <person name="Berlin A."/>
            <person name="Bochicchio J."/>
            <person name="Borenstein D."/>
            <person name="Chapman S."/>
            <person name="Chen Z."/>
            <person name="Freedman E."/>
            <person name="Gellesch M."/>
            <person name="Goldberg J."/>
            <person name="Griggs A."/>
            <person name="Gujja S."/>
            <person name="Heilman E."/>
            <person name="Heiman D."/>
            <person name="Hepburn T."/>
            <person name="Howarth C."/>
            <person name="Jen D."/>
            <person name="Larson L."/>
            <person name="Mehta T."/>
            <person name="Park D."/>
            <person name="Pearson M."/>
            <person name="Roberts A."/>
            <person name="Saif S."/>
            <person name="Shenoy N."/>
            <person name="Sisk P."/>
            <person name="Stolte C."/>
            <person name="Sykes S."/>
            <person name="Thomson T."/>
            <person name="Walk T."/>
            <person name="White J."/>
            <person name="Yandava C."/>
            <person name="Burger G."/>
            <person name="Gray M.W."/>
            <person name="Holland P.W.H."/>
            <person name="King N."/>
            <person name="Lang F.B.F."/>
            <person name="Roger A.J."/>
            <person name="Ruiz-Trillo I."/>
            <person name="Lander E."/>
            <person name="Nusbaum C."/>
        </authorList>
    </citation>
    <scope>NUCLEOTIDE SEQUENCE [LARGE SCALE GENOMIC DNA]</scope>
    <source>
        <strain evidence="8 9">ATCC 50062</strain>
    </source>
</reference>
<evidence type="ECO:0000256" key="3">
    <source>
        <dbReference type="ARBA" id="ARBA00022989"/>
    </source>
</evidence>
<organism evidence="8 9">
    <name type="scientific">Thecamonas trahens ATCC 50062</name>
    <dbReference type="NCBI Taxonomy" id="461836"/>
    <lineage>
        <taxon>Eukaryota</taxon>
        <taxon>Apusozoa</taxon>
        <taxon>Apusomonadida</taxon>
        <taxon>Apusomonadidae</taxon>
        <taxon>Thecamonas</taxon>
    </lineage>
</organism>
<feature type="transmembrane region" description="Helical" evidence="7">
    <location>
        <begin position="118"/>
        <end position="138"/>
    </location>
</feature>
<keyword evidence="3 7" id="KW-1133">Transmembrane helix</keyword>
<dbReference type="AlphaFoldDB" id="A0A0L0DR18"/>
<keyword evidence="2 7" id="KW-0812">Transmembrane</keyword>
<dbReference type="GO" id="GO:0000139">
    <property type="term" value="C:Golgi membrane"/>
    <property type="evidence" value="ECO:0007669"/>
    <property type="project" value="UniProtKB-SubCell"/>
</dbReference>
<dbReference type="OrthoDB" id="204784at2759"/>
<dbReference type="Proteomes" id="UP000054408">
    <property type="component" value="Unassembled WGS sequence"/>
</dbReference>
<comment type="subcellular location">
    <subcellularLocation>
        <location evidence="1">Golgi apparatus membrane</location>
        <topology evidence="1">Multi-pass membrane protein</topology>
    </subcellularLocation>
</comment>
<keyword evidence="9" id="KW-1185">Reference proteome</keyword>
<dbReference type="GO" id="GO:0042147">
    <property type="term" value="P:retrograde transport, endosome to Golgi"/>
    <property type="evidence" value="ECO:0007669"/>
    <property type="project" value="InterPro"/>
</dbReference>
<dbReference type="InterPro" id="IPR007305">
    <property type="entry name" value="Vesicle_transpt_Got1/SFT2"/>
</dbReference>
<dbReference type="InterPro" id="IPR045176">
    <property type="entry name" value="Got1"/>
</dbReference>
<accession>A0A0L0DR18</accession>
<dbReference type="STRING" id="461836.A0A0L0DR18"/>
<dbReference type="Pfam" id="PF04178">
    <property type="entry name" value="Got1"/>
    <property type="match status" value="1"/>
</dbReference>
<dbReference type="GO" id="GO:0006888">
    <property type="term" value="P:endoplasmic reticulum to Golgi vesicle-mediated transport"/>
    <property type="evidence" value="ECO:0007669"/>
    <property type="project" value="InterPro"/>
</dbReference>
<feature type="transmembrane region" description="Helical" evidence="7">
    <location>
        <begin position="12"/>
        <end position="30"/>
    </location>
</feature>
<dbReference type="EMBL" id="GL349438">
    <property type="protein sequence ID" value="KNC54727.1"/>
    <property type="molecule type" value="Genomic_DNA"/>
</dbReference>
<dbReference type="GO" id="GO:0005829">
    <property type="term" value="C:cytosol"/>
    <property type="evidence" value="ECO:0007669"/>
    <property type="project" value="GOC"/>
</dbReference>